<accession>A0AAD7H7R3</accession>
<dbReference type="AlphaFoldDB" id="A0AAD7H7R3"/>
<dbReference type="SUPFAM" id="SSF53098">
    <property type="entry name" value="Ribonuclease H-like"/>
    <property type="match status" value="1"/>
</dbReference>
<dbReference type="Proteomes" id="UP001215598">
    <property type="component" value="Unassembled WGS sequence"/>
</dbReference>
<dbReference type="EMBL" id="JARKIB010000332">
    <property type="protein sequence ID" value="KAJ7714021.1"/>
    <property type="molecule type" value="Genomic_DNA"/>
</dbReference>
<feature type="compositionally biased region" description="Basic and acidic residues" evidence="1">
    <location>
        <begin position="93"/>
        <end position="106"/>
    </location>
</feature>
<feature type="compositionally biased region" description="Acidic residues" evidence="1">
    <location>
        <begin position="756"/>
        <end position="768"/>
    </location>
</feature>
<dbReference type="InterPro" id="IPR012337">
    <property type="entry name" value="RNaseH-like_sf"/>
</dbReference>
<evidence type="ECO:0000313" key="2">
    <source>
        <dbReference type="EMBL" id="KAJ7714021.1"/>
    </source>
</evidence>
<feature type="region of interest" description="Disordered" evidence="1">
    <location>
        <begin position="93"/>
        <end position="133"/>
    </location>
</feature>
<name>A0AAD7H7R3_9AGAR</name>
<proteinExistence type="predicted"/>
<gene>
    <name evidence="2" type="ORF">B0H16DRAFT_1809197</name>
</gene>
<feature type="region of interest" description="Disordered" evidence="1">
    <location>
        <begin position="748"/>
        <end position="768"/>
    </location>
</feature>
<evidence type="ECO:0000313" key="3">
    <source>
        <dbReference type="Proteomes" id="UP001215598"/>
    </source>
</evidence>
<organism evidence="2 3">
    <name type="scientific">Mycena metata</name>
    <dbReference type="NCBI Taxonomy" id="1033252"/>
    <lineage>
        <taxon>Eukaryota</taxon>
        <taxon>Fungi</taxon>
        <taxon>Dikarya</taxon>
        <taxon>Basidiomycota</taxon>
        <taxon>Agaricomycotina</taxon>
        <taxon>Agaricomycetes</taxon>
        <taxon>Agaricomycetidae</taxon>
        <taxon>Agaricales</taxon>
        <taxon>Marasmiineae</taxon>
        <taxon>Mycenaceae</taxon>
        <taxon>Mycena</taxon>
    </lineage>
</organism>
<protein>
    <submittedName>
        <fullName evidence="2">Ribonuclease H-like domain-containing protein</fullName>
    </submittedName>
</protein>
<evidence type="ECO:0000256" key="1">
    <source>
        <dbReference type="SAM" id="MobiDB-lite"/>
    </source>
</evidence>
<comment type="caution">
    <text evidence="2">The sequence shown here is derived from an EMBL/GenBank/DDBJ whole genome shotgun (WGS) entry which is preliminary data.</text>
</comment>
<reference evidence="2" key="1">
    <citation type="submission" date="2023-03" db="EMBL/GenBank/DDBJ databases">
        <title>Massive genome expansion in bonnet fungi (Mycena s.s.) driven by repeated elements and novel gene families across ecological guilds.</title>
        <authorList>
            <consortium name="Lawrence Berkeley National Laboratory"/>
            <person name="Harder C.B."/>
            <person name="Miyauchi S."/>
            <person name="Viragh M."/>
            <person name="Kuo A."/>
            <person name="Thoen E."/>
            <person name="Andreopoulos B."/>
            <person name="Lu D."/>
            <person name="Skrede I."/>
            <person name="Drula E."/>
            <person name="Henrissat B."/>
            <person name="Morin E."/>
            <person name="Kohler A."/>
            <person name="Barry K."/>
            <person name="LaButti K."/>
            <person name="Morin E."/>
            <person name="Salamov A."/>
            <person name="Lipzen A."/>
            <person name="Mereny Z."/>
            <person name="Hegedus B."/>
            <person name="Baldrian P."/>
            <person name="Stursova M."/>
            <person name="Weitz H."/>
            <person name="Taylor A."/>
            <person name="Grigoriev I.V."/>
            <person name="Nagy L.G."/>
            <person name="Martin F."/>
            <person name="Kauserud H."/>
        </authorList>
    </citation>
    <scope>NUCLEOTIDE SEQUENCE</scope>
    <source>
        <strain evidence="2">CBHHK182m</strain>
    </source>
</reference>
<keyword evidence="3" id="KW-1185">Reference proteome</keyword>
<sequence>MEKLWPHFHRGAKQNDSQYITYCKACVAHELAATGATASDLTKDSQAFKDACASAGSQRGEKSAMIAHLIGGRVECPHATYAAKAVATAVRKETKEAKSAKDPESKKRTRTDSTGSPDVSQPPKKKHTQSTLSSLVFRRNDMPFGDDEKAALEKQALRAVVSSGAAFQFFEDPEVKFLFGMLRTTAPDILPSAKVVGGRLLDAAAVDVEAKTTKALKDKRIGLSTDGWKSLKKDAINALCANVDFQSYLLELIDVTDLKKDGVSQGELFAEMIDRVELAHGCIVIYFTTDADGGSKKGRINLGKNSSLFSGTILKLVMFILAYLVANLTRWTTHYVAFMRLFLLRQALVLAVMQKRQAIIAAQVGAAVSTEATRLREEAEKFCLLIEDVSFWSGLETVLGDLEPICLGTNINQKDSTRLDQVLLTIAGPEEEVRTSMLIRLEKRWKDCDQPVFLLALILNPFEKLSCFGPAANLNQLKCRNLLVLIYRRINSRPDNLDSPEKKAEKEKALSKAFMQYLAGNGDFVDFNAKEWENTYDNTDPIMVWEALVDSTHLAELANFAITILHIVANQAGCERTFSRTKIEQADHRNNLGLGKIDKRTKVRADIRADHAKHGLVKKRERKNHKSIDALLAVPRYRDLLEDQDAEDPDERGRALVSSPDGWRVQMAKWISDAKLAEREELANELEDAAAPEVPGAANTPRLSTIPTWKPMTLAVLFGGAEKPRARKPSARVMEEEELLMEILADAAEEARPDDGSIEIDSGDEFQP</sequence>